<dbReference type="KEGG" id="vg:65128999"/>
<feature type="compositionally biased region" description="Polar residues" evidence="1">
    <location>
        <begin position="179"/>
        <end position="197"/>
    </location>
</feature>
<evidence type="ECO:0000313" key="2">
    <source>
        <dbReference type="EMBL" id="QOR58525.1"/>
    </source>
</evidence>
<evidence type="ECO:0000313" key="3">
    <source>
        <dbReference type="Proteomes" id="UP000594063"/>
    </source>
</evidence>
<keyword evidence="3" id="KW-1185">Reference proteome</keyword>
<organism evidence="2 3">
    <name type="scientific">uncultured phage cr1_1</name>
    <dbReference type="NCBI Taxonomy" id="2772064"/>
    <lineage>
        <taxon>Viruses</taxon>
        <taxon>Duplodnaviria</taxon>
        <taxon>Heunggongvirae</taxon>
        <taxon>Uroviricota</taxon>
        <taxon>Caudoviricetes</taxon>
        <taxon>Crassvirales</taxon>
        <taxon>Suoliviridae</taxon>
        <taxon>Boorivirinae</taxon>
        <taxon>Culoivirus</taxon>
        <taxon>Culoivirus americanus</taxon>
    </lineage>
</organism>
<reference evidence="2 3" key="1">
    <citation type="submission" date="2020-07" db="EMBL/GenBank/DDBJ databases">
        <title>Taxonomic proposal: Crassvirales, a new order of highly abundant and diverse bacterial viruses.</title>
        <authorList>
            <person name="Shkoporov A.N."/>
            <person name="Stockdale S.R."/>
            <person name="Guerin E."/>
            <person name="Ross R.P."/>
            <person name="Hill C."/>
        </authorList>
    </citation>
    <scope>NUCLEOTIDE SEQUENCE [LARGE SCALE GENOMIC DNA]</scope>
</reference>
<proteinExistence type="predicted"/>
<feature type="region of interest" description="Disordered" evidence="1">
    <location>
        <begin position="176"/>
        <end position="203"/>
    </location>
</feature>
<protein>
    <submittedName>
        <fullName evidence="2">Uncharacterized protein</fullName>
    </submittedName>
</protein>
<dbReference type="EMBL" id="MT774380">
    <property type="protein sequence ID" value="QOR58525.1"/>
    <property type="molecule type" value="Genomic_DNA"/>
</dbReference>
<name>A0A7M1RVT0_9CAUD</name>
<dbReference type="GeneID" id="65128999"/>
<dbReference type="Proteomes" id="UP000594063">
    <property type="component" value="Segment"/>
</dbReference>
<dbReference type="RefSeq" id="YP_010110683.1">
    <property type="nucleotide sequence ID" value="NC_055873.1"/>
</dbReference>
<sequence>MYSSERAKTIVKKDVAHLSAGIEDNVMLTAVRFDKSINGNSFIEFKFEKEGKLLTHTEWEPSKRSDETEESFQNKCDNQFSRIEQILKCYYPNAEDRKFIGENFTQFAQWVTEMLNKADLTTPLRVKIVYNNSGYTTLPKYAKYTFIEPMSLVNENKSVIVKLGIDQFEKPIAADLEKSNPSPFSMESSMDENNSADPNGLPF</sequence>
<accession>A0A7M1RVT0</accession>
<evidence type="ECO:0000256" key="1">
    <source>
        <dbReference type="SAM" id="MobiDB-lite"/>
    </source>
</evidence>